<proteinExistence type="inferred from homology"/>
<gene>
    <name evidence="9" type="ORF">NK6_b_102</name>
</gene>
<evidence type="ECO:0000313" key="10">
    <source>
        <dbReference type="Proteomes" id="UP000063308"/>
    </source>
</evidence>
<evidence type="ECO:0000256" key="3">
    <source>
        <dbReference type="ARBA" id="ARBA00016507"/>
    </source>
</evidence>
<reference evidence="9 10" key="1">
    <citation type="submission" date="2014-11" db="EMBL/GenBank/DDBJ databases">
        <title>Symbiosis island explosion on the genome of extra-slow-growing strains of soybean bradyrhizobia with massive insertion sequences.</title>
        <authorList>
            <person name="Iida T."/>
            <person name="Minamisawa K."/>
        </authorList>
    </citation>
    <scope>NUCLEOTIDE SEQUENCE [LARGE SCALE GENOMIC DNA]</scope>
    <source>
        <strain evidence="9 10">NK6</strain>
        <plasmid evidence="10">pNK6b DNA</plasmid>
    </source>
</reference>
<evidence type="ECO:0000259" key="8">
    <source>
        <dbReference type="Pfam" id="PF02108"/>
    </source>
</evidence>
<organism evidence="9 10">
    <name type="scientific">Bradyrhizobium diazoefficiens</name>
    <dbReference type="NCBI Taxonomy" id="1355477"/>
    <lineage>
        <taxon>Bacteria</taxon>
        <taxon>Pseudomonadati</taxon>
        <taxon>Pseudomonadota</taxon>
        <taxon>Alphaproteobacteria</taxon>
        <taxon>Hyphomicrobiales</taxon>
        <taxon>Nitrobacteraceae</taxon>
        <taxon>Bradyrhizobium</taxon>
    </lineage>
</organism>
<keyword evidence="6" id="KW-0653">Protein transport</keyword>
<dbReference type="PANTHER" id="PTHR34982:SF1">
    <property type="entry name" value="FLAGELLAR ASSEMBLY PROTEIN FLIH"/>
    <property type="match status" value="1"/>
</dbReference>
<comment type="similarity">
    <text evidence="2">Belongs to the FliH family.</text>
</comment>
<sequence length="208" mass="22131">MVALVQLTSGRVSILGPGRVLPAASAQTIVAAEQLLTQARRDADALVDGARETVGMIETAAKEAALIAAQATIEQRLTAIAVASLRIMEENQERIVDMGLQIARRVIDTIAPDDATVQLALHSLRFTGHSSFVRLRVAPAYIETVRRRLNELLLTATSRAVVELVSDSRVKDAGCILETDAGLVDATIESQLAAIEAGLRNNLKASAT</sequence>
<geneLocation type="plasmid" evidence="10">
    <name>pNK6b DNA</name>
</geneLocation>
<evidence type="ECO:0000256" key="1">
    <source>
        <dbReference type="ARBA" id="ARBA00003041"/>
    </source>
</evidence>
<evidence type="ECO:0000256" key="7">
    <source>
        <dbReference type="ARBA" id="ARBA00023225"/>
    </source>
</evidence>
<evidence type="ECO:0000256" key="4">
    <source>
        <dbReference type="ARBA" id="ARBA00022448"/>
    </source>
</evidence>
<dbReference type="InterPro" id="IPR051472">
    <property type="entry name" value="T3SS_Stator/FliH"/>
</dbReference>
<evidence type="ECO:0000313" key="9">
    <source>
        <dbReference type="EMBL" id="BAR63296.1"/>
    </source>
</evidence>
<feature type="domain" description="Flagellar assembly protein FliH/Type III secretion system HrpE" evidence="8">
    <location>
        <begin position="72"/>
        <end position="193"/>
    </location>
</feature>
<keyword evidence="7" id="KW-1006">Bacterial flagellum protein export</keyword>
<evidence type="ECO:0000256" key="5">
    <source>
        <dbReference type="ARBA" id="ARBA00022795"/>
    </source>
</evidence>
<evidence type="ECO:0000256" key="2">
    <source>
        <dbReference type="ARBA" id="ARBA00006602"/>
    </source>
</evidence>
<keyword evidence="4" id="KW-0813">Transport</keyword>
<dbReference type="GO" id="GO:0015031">
    <property type="term" value="P:protein transport"/>
    <property type="evidence" value="ECO:0007669"/>
    <property type="project" value="UniProtKB-KW"/>
</dbReference>
<evidence type="ECO:0000256" key="6">
    <source>
        <dbReference type="ARBA" id="ARBA00022927"/>
    </source>
</evidence>
<keyword evidence="9" id="KW-0614">Plasmid</keyword>
<accession>A0A0E4BX86</accession>
<dbReference type="GO" id="GO:0044781">
    <property type="term" value="P:bacterial-type flagellum organization"/>
    <property type="evidence" value="ECO:0007669"/>
    <property type="project" value="UniProtKB-KW"/>
</dbReference>
<dbReference type="EMBL" id="AP014686">
    <property type="protein sequence ID" value="BAR63296.1"/>
    <property type="molecule type" value="Genomic_DNA"/>
</dbReference>
<name>A0A0E4BX86_9BRAD</name>
<protein>
    <recommendedName>
        <fullName evidence="3">Flagellar assembly protein FliH</fullName>
    </recommendedName>
</protein>
<dbReference type="Proteomes" id="UP000063308">
    <property type="component" value="Plasmid pNK6b"/>
</dbReference>
<keyword evidence="5" id="KW-1005">Bacterial flagellum biogenesis</keyword>
<dbReference type="InterPro" id="IPR018035">
    <property type="entry name" value="Flagellar_FliH/T3SS_HrpE"/>
</dbReference>
<dbReference type="GO" id="GO:0005829">
    <property type="term" value="C:cytosol"/>
    <property type="evidence" value="ECO:0007669"/>
    <property type="project" value="TreeGrafter"/>
</dbReference>
<comment type="function">
    <text evidence="1">Needed for flagellar regrowth and assembly.</text>
</comment>
<dbReference type="AlphaFoldDB" id="A0A0E4BX86"/>
<dbReference type="Pfam" id="PF02108">
    <property type="entry name" value="FliH"/>
    <property type="match status" value="1"/>
</dbReference>
<dbReference type="PANTHER" id="PTHR34982">
    <property type="entry name" value="YOP PROTEINS TRANSLOCATION PROTEIN L"/>
    <property type="match status" value="1"/>
</dbReference>